<evidence type="ECO:0000256" key="13">
    <source>
        <dbReference type="RuleBase" id="RU000578"/>
    </source>
</evidence>
<dbReference type="EMBL" id="AMYT01000019">
    <property type="protein sequence ID" value="EKU27181.1"/>
    <property type="molecule type" value="Genomic_DNA"/>
</dbReference>
<dbReference type="STRING" id="1234409.C683_0959"/>
<dbReference type="GO" id="GO:0006260">
    <property type="term" value="P:DNA replication"/>
    <property type="evidence" value="ECO:0007669"/>
    <property type="project" value="UniProtKB-UniRule"/>
</dbReference>
<dbReference type="Gene3D" id="3.40.50.300">
    <property type="entry name" value="P-loop containing nucleotide triphosphate hydrolases"/>
    <property type="match status" value="1"/>
</dbReference>
<name>K8ZNL3_9ENTE</name>
<evidence type="ECO:0000256" key="9">
    <source>
        <dbReference type="ARBA" id="ARBA00023125"/>
    </source>
</evidence>
<evidence type="ECO:0000256" key="8">
    <source>
        <dbReference type="ARBA" id="ARBA00022840"/>
    </source>
</evidence>
<dbReference type="Proteomes" id="UP000016057">
    <property type="component" value="Unassembled WGS sequence"/>
</dbReference>
<dbReference type="PROSITE" id="PS00618">
    <property type="entry name" value="RECF_2"/>
    <property type="match status" value="1"/>
</dbReference>
<dbReference type="InterPro" id="IPR042174">
    <property type="entry name" value="RecF_2"/>
</dbReference>
<protein>
    <recommendedName>
        <fullName evidence="3 12">DNA replication and repair protein RecF</fullName>
    </recommendedName>
</protein>
<dbReference type="OrthoDB" id="9803889at2"/>
<sequence length="370" mass="43288">MIIKTLTLQNYRNYHSLTVSFSPSLNIFIGNNGQGKTNLLESIYVLSATRSHRTTKDGELLHWQEENTLIQGEIEKQTGSFPLSYAYSAKNKGKILRFNHLIQKKASEYIGQFHVILFCPDDLFLIKGSPSQRRKFLDQELGFRNHYYLQLLSQYQKLLKERNQCLQKGKWDALYLDILDEQLSDYGSKIMRLRADFLNRLGEFATEIYRFLTQEKEELTLTYLPSIPLAKSEEEQKEVFLHYLQKNREKDQQQRATKLGIQRDDWILKMNNKEAKSFASQGQQRLLILSIKLAEVEYIAQTLGEYPVLLLDDVMSELDDERQMRLLQILENRVQTFITTTTLEHLEGKMKVKPKIFEVKAGEITTISEE</sequence>
<evidence type="ECO:0000313" key="15">
    <source>
        <dbReference type="EMBL" id="EKU27181.1"/>
    </source>
</evidence>
<dbReference type="Pfam" id="PF02463">
    <property type="entry name" value="SMC_N"/>
    <property type="match status" value="1"/>
</dbReference>
<comment type="caution">
    <text evidence="15">The sequence shown here is derived from an EMBL/GenBank/DDBJ whole genome shotgun (WGS) entry which is preliminary data.</text>
</comment>
<comment type="subcellular location">
    <subcellularLocation>
        <location evidence="1 12 13">Cytoplasm</location>
    </subcellularLocation>
</comment>
<evidence type="ECO:0000256" key="7">
    <source>
        <dbReference type="ARBA" id="ARBA00022763"/>
    </source>
</evidence>
<keyword evidence="8 12" id="KW-0067">ATP-binding</keyword>
<dbReference type="SUPFAM" id="SSF52540">
    <property type="entry name" value="P-loop containing nucleoside triphosphate hydrolases"/>
    <property type="match status" value="1"/>
</dbReference>
<proteinExistence type="inferred from homology"/>
<comment type="function">
    <text evidence="12 13">The RecF protein is involved in DNA metabolism; it is required for DNA replication and normal SOS inducibility. RecF binds preferentially to single-stranded, linear DNA. It also seems to bind ATP.</text>
</comment>
<evidence type="ECO:0000256" key="12">
    <source>
        <dbReference type="HAMAP-Rule" id="MF_00365"/>
    </source>
</evidence>
<evidence type="ECO:0000256" key="4">
    <source>
        <dbReference type="ARBA" id="ARBA00022490"/>
    </source>
</evidence>
<evidence type="ECO:0000256" key="10">
    <source>
        <dbReference type="ARBA" id="ARBA00023204"/>
    </source>
</evidence>
<keyword evidence="9 12" id="KW-0238">DNA-binding</keyword>
<evidence type="ECO:0000313" key="16">
    <source>
        <dbReference type="Proteomes" id="UP000016057"/>
    </source>
</evidence>
<organism evidence="15 16">
    <name type="scientific">Catellicoccus marimammalium M35/04/3</name>
    <dbReference type="NCBI Taxonomy" id="1234409"/>
    <lineage>
        <taxon>Bacteria</taxon>
        <taxon>Bacillati</taxon>
        <taxon>Bacillota</taxon>
        <taxon>Bacilli</taxon>
        <taxon>Lactobacillales</taxon>
        <taxon>Enterococcaceae</taxon>
        <taxon>Catellicoccus</taxon>
    </lineage>
</organism>
<dbReference type="RefSeq" id="WP_009491368.1">
    <property type="nucleotide sequence ID" value="NZ_AMYT01000019.1"/>
</dbReference>
<dbReference type="GO" id="GO:0005737">
    <property type="term" value="C:cytoplasm"/>
    <property type="evidence" value="ECO:0007669"/>
    <property type="project" value="UniProtKB-SubCell"/>
</dbReference>
<accession>K8ZNL3</accession>
<dbReference type="GO" id="GO:0003697">
    <property type="term" value="F:single-stranded DNA binding"/>
    <property type="evidence" value="ECO:0007669"/>
    <property type="project" value="UniProtKB-UniRule"/>
</dbReference>
<keyword evidence="7 12" id="KW-0227">DNA damage</keyword>
<dbReference type="InterPro" id="IPR003395">
    <property type="entry name" value="RecF/RecN/SMC_N"/>
</dbReference>
<dbReference type="eggNOG" id="COG1195">
    <property type="taxonomic scope" value="Bacteria"/>
</dbReference>
<dbReference type="InterPro" id="IPR018078">
    <property type="entry name" value="DNA-binding_RecF_CS"/>
</dbReference>
<dbReference type="GO" id="GO:0009432">
    <property type="term" value="P:SOS response"/>
    <property type="evidence" value="ECO:0007669"/>
    <property type="project" value="UniProtKB-UniRule"/>
</dbReference>
<feature type="domain" description="RecF/RecN/SMC N-terminal" evidence="14">
    <location>
        <begin position="3"/>
        <end position="359"/>
    </location>
</feature>
<evidence type="ECO:0000256" key="5">
    <source>
        <dbReference type="ARBA" id="ARBA00022705"/>
    </source>
</evidence>
<dbReference type="PANTHER" id="PTHR32182:SF0">
    <property type="entry name" value="DNA REPLICATION AND REPAIR PROTEIN RECF"/>
    <property type="match status" value="1"/>
</dbReference>
<keyword evidence="6 12" id="KW-0547">Nucleotide-binding</keyword>
<evidence type="ECO:0000259" key="14">
    <source>
        <dbReference type="Pfam" id="PF02463"/>
    </source>
</evidence>
<dbReference type="PROSITE" id="PS00617">
    <property type="entry name" value="RECF_1"/>
    <property type="match status" value="1"/>
</dbReference>
<dbReference type="GO" id="GO:0005524">
    <property type="term" value="F:ATP binding"/>
    <property type="evidence" value="ECO:0007669"/>
    <property type="project" value="UniProtKB-UniRule"/>
</dbReference>
<dbReference type="GO" id="GO:0006302">
    <property type="term" value="P:double-strand break repair"/>
    <property type="evidence" value="ECO:0007669"/>
    <property type="project" value="TreeGrafter"/>
</dbReference>
<evidence type="ECO:0000256" key="11">
    <source>
        <dbReference type="ARBA" id="ARBA00023236"/>
    </source>
</evidence>
<dbReference type="GO" id="GO:0000731">
    <property type="term" value="P:DNA synthesis involved in DNA repair"/>
    <property type="evidence" value="ECO:0007669"/>
    <property type="project" value="TreeGrafter"/>
</dbReference>
<keyword evidence="16" id="KW-1185">Reference proteome</keyword>
<feature type="binding site" evidence="12">
    <location>
        <begin position="30"/>
        <end position="37"/>
    </location>
    <ligand>
        <name>ATP</name>
        <dbReference type="ChEBI" id="CHEBI:30616"/>
    </ligand>
</feature>
<comment type="similarity">
    <text evidence="2 12 13">Belongs to the RecF family.</text>
</comment>
<evidence type="ECO:0000256" key="2">
    <source>
        <dbReference type="ARBA" id="ARBA00008016"/>
    </source>
</evidence>
<dbReference type="NCBIfam" id="TIGR00611">
    <property type="entry name" value="recf"/>
    <property type="match status" value="1"/>
</dbReference>
<dbReference type="InterPro" id="IPR001238">
    <property type="entry name" value="DNA-binding_RecF"/>
</dbReference>
<keyword evidence="11 12" id="KW-0742">SOS response</keyword>
<evidence type="ECO:0000256" key="6">
    <source>
        <dbReference type="ARBA" id="ARBA00022741"/>
    </source>
</evidence>
<dbReference type="PATRIC" id="fig|1234409.3.peg.910"/>
<dbReference type="CDD" id="cd03242">
    <property type="entry name" value="ABC_RecF"/>
    <property type="match status" value="1"/>
</dbReference>
<dbReference type="InterPro" id="IPR027417">
    <property type="entry name" value="P-loop_NTPase"/>
</dbReference>
<keyword evidence="5 12" id="KW-0235">DNA replication</keyword>
<reference evidence="15 16" key="1">
    <citation type="journal article" date="2013" name="Genome Announc.">
        <title>Draft Genome Sequence of Catellicoccus marimammalium, a Novel Species Commonly Found in Gull Feces.</title>
        <authorList>
            <person name="Weigand M.R."/>
            <person name="Ryu H."/>
            <person name="Bozcek L."/>
            <person name="Konstantinidis K.T."/>
            <person name="Santo Domingo J.W."/>
        </authorList>
    </citation>
    <scope>NUCLEOTIDE SEQUENCE [LARGE SCALE GENOMIC DNA]</scope>
    <source>
        <strain evidence="15 16">M35/04/3</strain>
    </source>
</reference>
<keyword evidence="10 12" id="KW-0234">DNA repair</keyword>
<dbReference type="HAMAP" id="MF_00365">
    <property type="entry name" value="RecF"/>
    <property type="match status" value="1"/>
</dbReference>
<evidence type="ECO:0000256" key="3">
    <source>
        <dbReference type="ARBA" id="ARBA00020170"/>
    </source>
</evidence>
<keyword evidence="4 12" id="KW-0963">Cytoplasm</keyword>
<dbReference type="Gene3D" id="1.20.1050.90">
    <property type="entry name" value="RecF/RecN/SMC, N-terminal domain"/>
    <property type="match status" value="1"/>
</dbReference>
<dbReference type="AlphaFoldDB" id="K8ZNL3"/>
<dbReference type="PANTHER" id="PTHR32182">
    <property type="entry name" value="DNA REPLICATION AND REPAIR PROTEIN RECF"/>
    <property type="match status" value="1"/>
</dbReference>
<evidence type="ECO:0000256" key="1">
    <source>
        <dbReference type="ARBA" id="ARBA00004496"/>
    </source>
</evidence>
<gene>
    <name evidence="12" type="primary">recF</name>
    <name evidence="15" type="ORF">C683_0959</name>
</gene>